<evidence type="ECO:0008006" key="3">
    <source>
        <dbReference type="Google" id="ProtNLM"/>
    </source>
</evidence>
<protein>
    <recommendedName>
        <fullName evidence="3">Fur-regulated basic protein FbpA</fullName>
    </recommendedName>
</protein>
<name>A0A1E8B8N4_BACMY</name>
<evidence type="ECO:0000313" key="2">
    <source>
        <dbReference type="Proteomes" id="UP000175706"/>
    </source>
</evidence>
<proteinExistence type="predicted"/>
<dbReference type="RefSeq" id="WP_070142272.1">
    <property type="nucleotide sequence ID" value="NZ_LXLT01000024.1"/>
</dbReference>
<dbReference type="AlphaFoldDB" id="A0A1E8B8N4"/>
<dbReference type="EMBL" id="LXLT01000024">
    <property type="protein sequence ID" value="OFD80711.1"/>
    <property type="molecule type" value="Genomic_DNA"/>
</dbReference>
<dbReference type="Proteomes" id="UP000175706">
    <property type="component" value="Unassembled WGS sequence"/>
</dbReference>
<dbReference type="PATRIC" id="fig|86662.25.peg.2081"/>
<reference evidence="1 2" key="1">
    <citation type="submission" date="2016-05" db="EMBL/GenBank/DDBJ databases">
        <title>Bacillus thuringiensis and Bacillus weihenstephanensis as novel biocontrol agents of wilt causing Verticillium species.</title>
        <authorList>
            <person name="Hollensteiner J."/>
            <person name="Wemheuer F."/>
            <person name="Harting R."/>
            <person name="Kolarzyk A."/>
            <person name="Diaz-Valerio S."/>
            <person name="Poehlein A."/>
            <person name="Brzuszkiewicz E."/>
            <person name="Nesemann K."/>
            <person name="Braus-Stromeyer S."/>
            <person name="Braus G."/>
            <person name="Daniel R."/>
            <person name="Liesegang H."/>
        </authorList>
    </citation>
    <scope>NUCLEOTIDE SEQUENCE [LARGE SCALE GENOMIC DNA]</scope>
    <source>
        <strain evidence="1 2">GOE8</strain>
    </source>
</reference>
<comment type="caution">
    <text evidence="1">The sequence shown here is derived from an EMBL/GenBank/DDBJ whole genome shotgun (WGS) entry which is preliminary data.</text>
</comment>
<evidence type="ECO:0000313" key="1">
    <source>
        <dbReference type="EMBL" id="OFD80711.1"/>
    </source>
</evidence>
<accession>A0A1E8B8N4</accession>
<gene>
    <name evidence="1" type="ORF">BWGOE8_20790</name>
</gene>
<organism evidence="1 2">
    <name type="scientific">Bacillus mycoides</name>
    <dbReference type="NCBI Taxonomy" id="1405"/>
    <lineage>
        <taxon>Bacteria</taxon>
        <taxon>Bacillati</taxon>
        <taxon>Bacillota</taxon>
        <taxon>Bacilli</taxon>
        <taxon>Bacillales</taxon>
        <taxon>Bacillaceae</taxon>
        <taxon>Bacillus</taxon>
        <taxon>Bacillus cereus group</taxon>
    </lineage>
</organism>
<sequence length="64" mass="7331">MLLRQEVERRKLAIIRKLLGLGLAEINGQTLDQLTLTQLEGILIASLQVLEDNDHDSHERLAKW</sequence>